<reference evidence="2" key="2">
    <citation type="submission" date="2015-06" db="EMBL/GenBank/DDBJ databases">
        <title>Genome Sequence of Bacillus endophyticus and Analysis of its Companion Mechanism in the Ketogulonigenium vulgare-Bacillus strain Consortium.</title>
        <authorList>
            <person name="Jia N."/>
            <person name="Du J."/>
            <person name="Ding M.-Z."/>
            <person name="Gao F."/>
            <person name="Yuan Y.-J."/>
        </authorList>
    </citation>
    <scope>NUCLEOTIDE SEQUENCE [LARGE SCALE GENOMIC DNA]</scope>
    <source>
        <strain evidence="2">Hbe603</strain>
    </source>
</reference>
<organism evidence="1 2">
    <name type="scientific">Priestia filamentosa</name>
    <dbReference type="NCBI Taxonomy" id="1402861"/>
    <lineage>
        <taxon>Bacteria</taxon>
        <taxon>Bacillati</taxon>
        <taxon>Bacillota</taxon>
        <taxon>Bacilli</taxon>
        <taxon>Bacillales</taxon>
        <taxon>Bacillaceae</taxon>
        <taxon>Priestia</taxon>
    </lineage>
</organism>
<dbReference type="RefSeq" id="WP_046216859.1">
    <property type="nucleotide sequence ID" value="NZ_CP011974.1"/>
</dbReference>
<keyword evidence="2" id="KW-1185">Reference proteome</keyword>
<evidence type="ECO:0000313" key="1">
    <source>
        <dbReference type="EMBL" id="AKO91899.1"/>
    </source>
</evidence>
<proteinExistence type="predicted"/>
<name>A0A0H4KHY2_9BACI</name>
<dbReference type="Proteomes" id="UP000036202">
    <property type="component" value="Chromosome"/>
</dbReference>
<gene>
    <name evidence="1" type="ORF">BEH_07165</name>
</gene>
<reference evidence="1 2" key="1">
    <citation type="journal article" date="2015" name="PLoS ONE">
        <title>Genome Sequence of Bacillus endophyticus and Analysis of Its Companion Mechanism in the Ketogulonigenium vulgare-Bacillus Strain Consortium.</title>
        <authorList>
            <person name="Jia N."/>
            <person name="Du J."/>
            <person name="Ding M.Z."/>
            <person name="Gao F."/>
            <person name="Yuan Y.J."/>
        </authorList>
    </citation>
    <scope>NUCLEOTIDE SEQUENCE [LARGE SCALE GENOMIC DNA]</scope>
    <source>
        <strain evidence="1 2">Hbe603</strain>
    </source>
</reference>
<dbReference type="KEGG" id="beo:BEH_07165"/>
<dbReference type="EMBL" id="CP011974">
    <property type="protein sequence ID" value="AKO91899.1"/>
    <property type="molecule type" value="Genomic_DNA"/>
</dbReference>
<dbReference type="AlphaFoldDB" id="A0A0H4KHY2"/>
<dbReference type="PATRIC" id="fig|135735.6.peg.1447"/>
<evidence type="ECO:0000313" key="2">
    <source>
        <dbReference type="Proteomes" id="UP000036202"/>
    </source>
</evidence>
<accession>A0A0H4KHY2</accession>
<protein>
    <submittedName>
        <fullName evidence="1">Uncharacterized protein</fullName>
    </submittedName>
</protein>
<sequence>MWYETQVELFKKQLLEQGSISEGDFVAKVKEYEIQLQNSLMERLATLEADNTAAMLGVAQLYESRVTDVE</sequence>